<evidence type="ECO:0000256" key="1">
    <source>
        <dbReference type="ARBA" id="ARBA00002633"/>
    </source>
</evidence>
<dbReference type="NCBIfam" id="NF000955">
    <property type="entry name" value="PRK00099.1-1"/>
    <property type="match status" value="1"/>
</dbReference>
<evidence type="ECO:0000256" key="2">
    <source>
        <dbReference type="ARBA" id="ARBA00008889"/>
    </source>
</evidence>
<dbReference type="InterPro" id="IPR022973">
    <property type="entry name" value="Ribosomal_uL10_bac"/>
</dbReference>
<dbReference type="InterPro" id="IPR047865">
    <property type="entry name" value="Ribosomal_uL10_bac_type"/>
</dbReference>
<keyword evidence="4 8" id="KW-0694">RNA-binding</keyword>
<dbReference type="SUPFAM" id="SSF160369">
    <property type="entry name" value="Ribosomal protein L10-like"/>
    <property type="match status" value="1"/>
</dbReference>
<dbReference type="PANTHER" id="PTHR11560">
    <property type="entry name" value="39S RIBOSOMAL PROTEIN L10, MITOCHONDRIAL"/>
    <property type="match status" value="1"/>
</dbReference>
<dbReference type="GO" id="GO:0006412">
    <property type="term" value="P:translation"/>
    <property type="evidence" value="ECO:0007669"/>
    <property type="project" value="UniProtKB-UniRule"/>
</dbReference>
<comment type="similarity">
    <text evidence="2 8">Belongs to the universal ribosomal protein uL10 family.</text>
</comment>
<evidence type="ECO:0000313" key="9">
    <source>
        <dbReference type="EMBL" id="BFD46555.1"/>
    </source>
</evidence>
<comment type="function">
    <text evidence="1 8">Forms part of the ribosomal stalk, playing a central role in the interaction of the ribosome with GTP-bound translation factors.</text>
</comment>
<protein>
    <recommendedName>
        <fullName evidence="7 8">Large ribosomal subunit protein uL10</fullName>
    </recommendedName>
</protein>
<evidence type="ECO:0000256" key="3">
    <source>
        <dbReference type="ARBA" id="ARBA00022730"/>
    </source>
</evidence>
<name>A0AAT9G9Q8_9RICK</name>
<dbReference type="GO" id="GO:0015934">
    <property type="term" value="C:large ribosomal subunit"/>
    <property type="evidence" value="ECO:0007669"/>
    <property type="project" value="InterPro"/>
</dbReference>
<evidence type="ECO:0000256" key="6">
    <source>
        <dbReference type="ARBA" id="ARBA00023274"/>
    </source>
</evidence>
<keyword evidence="6 8" id="KW-0687">Ribonucleoprotein</keyword>
<dbReference type="GO" id="GO:0070180">
    <property type="term" value="F:large ribosomal subunit rRNA binding"/>
    <property type="evidence" value="ECO:0007669"/>
    <property type="project" value="UniProtKB-UniRule"/>
</dbReference>
<dbReference type="GO" id="GO:0003735">
    <property type="term" value="F:structural constituent of ribosome"/>
    <property type="evidence" value="ECO:0007669"/>
    <property type="project" value="InterPro"/>
</dbReference>
<dbReference type="EMBL" id="AP029170">
    <property type="protein sequence ID" value="BFD46555.1"/>
    <property type="molecule type" value="Genomic_DNA"/>
</dbReference>
<keyword evidence="3 8" id="KW-0699">rRNA-binding</keyword>
<dbReference type="Pfam" id="PF00466">
    <property type="entry name" value="Ribosomal_L10"/>
    <property type="match status" value="1"/>
</dbReference>
<dbReference type="InterPro" id="IPR002363">
    <property type="entry name" value="Ribosomal_uL10_CS_bac"/>
</dbReference>
<dbReference type="Gene3D" id="3.30.70.1730">
    <property type="match status" value="1"/>
</dbReference>
<dbReference type="HAMAP" id="MF_00362">
    <property type="entry name" value="Ribosomal_uL10"/>
    <property type="match status" value="1"/>
</dbReference>
<proteinExistence type="inferred from homology"/>
<evidence type="ECO:0000256" key="7">
    <source>
        <dbReference type="ARBA" id="ARBA00035202"/>
    </source>
</evidence>
<evidence type="ECO:0000256" key="5">
    <source>
        <dbReference type="ARBA" id="ARBA00022980"/>
    </source>
</evidence>
<dbReference type="Gene3D" id="6.10.250.290">
    <property type="match status" value="1"/>
</dbReference>
<dbReference type="PROSITE" id="PS01109">
    <property type="entry name" value="RIBOSOMAL_L10"/>
    <property type="match status" value="1"/>
</dbReference>
<accession>A0AAT9G9Q8</accession>
<dbReference type="InterPro" id="IPR001790">
    <property type="entry name" value="Ribosomal_uL10"/>
</dbReference>
<sequence>MLRSEKHEFVVELEEVYKRSNSVIITHYHGLTVSQVTLLRRSLKAKNAGFKVVKNTLSKIAANKAGIGDIVHLLVGPTAFAYSEDPVEAAKVVVEFAKTNECLKIVGGLVNNQVLDANSVQQLAKLPSLNELRGKIIGMVQAPATKIAGVVQAPAAKLARVFQAYANKE</sequence>
<comment type="subunit">
    <text evidence="8">Part of the ribosomal stalk of the 50S ribosomal subunit. The N-terminus interacts with L11 and the large rRNA to form the base of the stalk. The C-terminus forms an elongated spine to which L12 dimers bind in a sequential fashion forming a multimeric L10(L12)X complex.</text>
</comment>
<reference evidence="9" key="1">
    <citation type="submission" date="2024-01" db="EMBL/GenBank/DDBJ databases">
        <title>Sequencing the genomes of a sandfly, Sergentomyia squamirostris, and its two endosymbionts.</title>
        <authorList>
            <person name="Itokawa K."/>
            <person name="Sanjoba C."/>
        </authorList>
    </citation>
    <scope>NUCLEOTIDE SEQUENCE</scope>
    <source>
        <strain evidence="9">RiSSQ</strain>
    </source>
</reference>
<evidence type="ECO:0000256" key="4">
    <source>
        <dbReference type="ARBA" id="ARBA00022884"/>
    </source>
</evidence>
<organism evidence="9">
    <name type="scientific">Candidatus Tisiphia endosymbiont of Sergentomyia squamirostris</name>
    <dbReference type="NCBI Taxonomy" id="3113639"/>
    <lineage>
        <taxon>Bacteria</taxon>
        <taxon>Pseudomonadati</taxon>
        <taxon>Pseudomonadota</taxon>
        <taxon>Alphaproteobacteria</taxon>
        <taxon>Rickettsiales</taxon>
        <taxon>Rickettsiaceae</taxon>
        <taxon>Rickettsieae</taxon>
        <taxon>Candidatus Tisiphia</taxon>
    </lineage>
</organism>
<keyword evidence="5 8" id="KW-0689">Ribosomal protein</keyword>
<gene>
    <name evidence="8 9" type="primary">rplJ</name>
    <name evidence="9" type="ORF">DMENIID0002_12010</name>
</gene>
<dbReference type="CDD" id="cd05797">
    <property type="entry name" value="Ribosomal_L10"/>
    <property type="match status" value="1"/>
</dbReference>
<dbReference type="InterPro" id="IPR043141">
    <property type="entry name" value="Ribosomal_uL10-like_sf"/>
</dbReference>
<dbReference type="AlphaFoldDB" id="A0AAT9G9Q8"/>
<evidence type="ECO:0000256" key="8">
    <source>
        <dbReference type="HAMAP-Rule" id="MF_00362"/>
    </source>
</evidence>